<reference evidence="2" key="2">
    <citation type="submission" date="2021-09" db="EMBL/GenBank/DDBJ databases">
        <authorList>
            <person name="Jia N."/>
            <person name="Wang J."/>
            <person name="Shi W."/>
            <person name="Du L."/>
            <person name="Sun Y."/>
            <person name="Zhan W."/>
            <person name="Jiang J."/>
            <person name="Wang Q."/>
            <person name="Zhang B."/>
            <person name="Ji P."/>
            <person name="Sakyi L.B."/>
            <person name="Cui X."/>
            <person name="Yuan T."/>
            <person name="Jiang B."/>
            <person name="Yang W."/>
            <person name="Lam T.T.-Y."/>
            <person name="Chang Q."/>
            <person name="Ding S."/>
            <person name="Wang X."/>
            <person name="Zhu J."/>
            <person name="Ruan X."/>
            <person name="Zhao L."/>
            <person name="Wei J."/>
            <person name="Que T."/>
            <person name="Du C."/>
            <person name="Cheng J."/>
            <person name="Dai P."/>
            <person name="Han X."/>
            <person name="Huang E."/>
            <person name="Gao Y."/>
            <person name="Liu J."/>
            <person name="Shao H."/>
            <person name="Ye R."/>
            <person name="Li L."/>
            <person name="Wei W."/>
            <person name="Wang X."/>
            <person name="Wang C."/>
            <person name="Huo Q."/>
            <person name="Li W."/>
            <person name="Guo W."/>
            <person name="Chen H."/>
            <person name="Chen S."/>
            <person name="Zhou L."/>
            <person name="Zhou L."/>
            <person name="Ni X."/>
            <person name="Tian J."/>
            <person name="Zhou Y."/>
            <person name="Sheng Y."/>
            <person name="Liu T."/>
            <person name="Pan Y."/>
            <person name="Xia L."/>
            <person name="Li J."/>
            <person name="Zhao F."/>
            <person name="Cao W."/>
        </authorList>
    </citation>
    <scope>NUCLEOTIDE SEQUENCE</scope>
    <source>
        <strain evidence="2">Rmic-2018</strain>
        <tissue evidence="2">Larvae</tissue>
    </source>
</reference>
<dbReference type="Gene3D" id="3.40.390.10">
    <property type="entry name" value="Collagenase (Catalytic Domain)"/>
    <property type="match status" value="1"/>
</dbReference>
<name>A0A9J6CW33_RHIMP</name>
<dbReference type="InterPro" id="IPR024079">
    <property type="entry name" value="MetalloPept_cat_dom_sf"/>
</dbReference>
<organism evidence="2 3">
    <name type="scientific">Rhipicephalus microplus</name>
    <name type="common">Cattle tick</name>
    <name type="synonym">Boophilus microplus</name>
    <dbReference type="NCBI Taxonomy" id="6941"/>
    <lineage>
        <taxon>Eukaryota</taxon>
        <taxon>Metazoa</taxon>
        <taxon>Ecdysozoa</taxon>
        <taxon>Arthropoda</taxon>
        <taxon>Chelicerata</taxon>
        <taxon>Arachnida</taxon>
        <taxon>Acari</taxon>
        <taxon>Parasitiformes</taxon>
        <taxon>Ixodida</taxon>
        <taxon>Ixodoidea</taxon>
        <taxon>Ixodidae</taxon>
        <taxon>Rhipicephalinae</taxon>
        <taxon>Rhipicephalus</taxon>
        <taxon>Boophilus</taxon>
    </lineage>
</organism>
<sequence length="335" mass="37908">MVCVVLAVTAASAGAMIYAYRSAVPTCESTGCHLFGKAFQASMDTTVDPCQDIGRYVCGRYSHPRNLSVIEAAAQSYRDEVVAPTRNDSLIGTGQNALQKSWRFYKSCEDVFDDHTDNTAYVLKSLFDCGLFWPNPSPTGVDLLQVIVCLSTKMAWPSIAYLQVDSVAKDVVRVTMNPSPYTQEILRHVQEINATAYEVFFNAAVEHFRQPIRDTYTINFTAIHNLEMEYARRVGEEAGPLVYYNQELSWVKNIVRMLRRAMPDHVQRYAELRLATNYEHFVHFFSRRVIFLQREDELMLGWHVVLHVAALTNSELATLFHELIGGSKTPSGSTR</sequence>
<accession>A0A9J6CW33</accession>
<feature type="chain" id="PRO_5039940675" description="M13 family peptidase" evidence="1">
    <location>
        <begin position="16"/>
        <end position="335"/>
    </location>
</feature>
<evidence type="ECO:0000313" key="3">
    <source>
        <dbReference type="Proteomes" id="UP000821866"/>
    </source>
</evidence>
<gene>
    <name evidence="2" type="ORF">HPB51_028882</name>
</gene>
<dbReference type="Proteomes" id="UP000821866">
    <property type="component" value="Unassembled WGS sequence"/>
</dbReference>
<keyword evidence="1" id="KW-0732">Signal</keyword>
<feature type="signal peptide" evidence="1">
    <location>
        <begin position="1"/>
        <end position="15"/>
    </location>
</feature>
<keyword evidence="3" id="KW-1185">Reference proteome</keyword>
<dbReference type="GO" id="GO:0006508">
    <property type="term" value="P:proteolysis"/>
    <property type="evidence" value="ECO:0007669"/>
    <property type="project" value="InterPro"/>
</dbReference>
<comment type="caution">
    <text evidence="2">The sequence shown here is derived from an EMBL/GenBank/DDBJ whole genome shotgun (WGS) entry which is preliminary data.</text>
</comment>
<dbReference type="Gene3D" id="1.10.1380.10">
    <property type="entry name" value="Neutral endopeptidase , domain2"/>
    <property type="match status" value="1"/>
</dbReference>
<dbReference type="EMBL" id="JABSTU010005947">
    <property type="protein sequence ID" value="KAH7938597.1"/>
    <property type="molecule type" value="Genomic_DNA"/>
</dbReference>
<dbReference type="InterPro" id="IPR000718">
    <property type="entry name" value="Peptidase_M13"/>
</dbReference>
<dbReference type="SUPFAM" id="SSF55486">
    <property type="entry name" value="Metalloproteases ('zincins'), catalytic domain"/>
    <property type="match status" value="1"/>
</dbReference>
<dbReference type="InterPro" id="IPR042089">
    <property type="entry name" value="Peptidase_M13_dom_2"/>
</dbReference>
<dbReference type="GO" id="GO:0004222">
    <property type="term" value="F:metalloendopeptidase activity"/>
    <property type="evidence" value="ECO:0007669"/>
    <property type="project" value="InterPro"/>
</dbReference>
<proteinExistence type="predicted"/>
<reference evidence="2" key="1">
    <citation type="journal article" date="2020" name="Cell">
        <title>Large-Scale Comparative Analyses of Tick Genomes Elucidate Their Genetic Diversity and Vector Capacities.</title>
        <authorList>
            <consortium name="Tick Genome and Microbiome Consortium (TIGMIC)"/>
            <person name="Jia N."/>
            <person name="Wang J."/>
            <person name="Shi W."/>
            <person name="Du L."/>
            <person name="Sun Y."/>
            <person name="Zhan W."/>
            <person name="Jiang J.F."/>
            <person name="Wang Q."/>
            <person name="Zhang B."/>
            <person name="Ji P."/>
            <person name="Bell-Sakyi L."/>
            <person name="Cui X.M."/>
            <person name="Yuan T.T."/>
            <person name="Jiang B.G."/>
            <person name="Yang W.F."/>
            <person name="Lam T.T."/>
            <person name="Chang Q.C."/>
            <person name="Ding S.J."/>
            <person name="Wang X.J."/>
            <person name="Zhu J.G."/>
            <person name="Ruan X.D."/>
            <person name="Zhao L."/>
            <person name="Wei J.T."/>
            <person name="Ye R.Z."/>
            <person name="Que T.C."/>
            <person name="Du C.H."/>
            <person name="Zhou Y.H."/>
            <person name="Cheng J.X."/>
            <person name="Dai P.F."/>
            <person name="Guo W.B."/>
            <person name="Han X.H."/>
            <person name="Huang E.J."/>
            <person name="Li L.F."/>
            <person name="Wei W."/>
            <person name="Gao Y.C."/>
            <person name="Liu J.Z."/>
            <person name="Shao H.Z."/>
            <person name="Wang X."/>
            <person name="Wang C.C."/>
            <person name="Yang T.C."/>
            <person name="Huo Q.B."/>
            <person name="Li W."/>
            <person name="Chen H.Y."/>
            <person name="Chen S.E."/>
            <person name="Zhou L.G."/>
            <person name="Ni X.B."/>
            <person name="Tian J.H."/>
            <person name="Sheng Y."/>
            <person name="Liu T."/>
            <person name="Pan Y.S."/>
            <person name="Xia L.Y."/>
            <person name="Li J."/>
            <person name="Zhao F."/>
            <person name="Cao W.C."/>
        </authorList>
    </citation>
    <scope>NUCLEOTIDE SEQUENCE</scope>
    <source>
        <strain evidence="2">Rmic-2018</strain>
    </source>
</reference>
<protein>
    <recommendedName>
        <fullName evidence="4">M13 family peptidase</fullName>
    </recommendedName>
</protein>
<dbReference type="PROSITE" id="PS51885">
    <property type="entry name" value="NEPRILYSIN"/>
    <property type="match status" value="1"/>
</dbReference>
<dbReference type="AlphaFoldDB" id="A0A9J6CW33"/>
<evidence type="ECO:0000313" key="2">
    <source>
        <dbReference type="EMBL" id="KAH7938597.1"/>
    </source>
</evidence>
<evidence type="ECO:0000256" key="1">
    <source>
        <dbReference type="SAM" id="SignalP"/>
    </source>
</evidence>
<evidence type="ECO:0008006" key="4">
    <source>
        <dbReference type="Google" id="ProtNLM"/>
    </source>
</evidence>